<dbReference type="InterPro" id="IPR050879">
    <property type="entry name" value="Acyltransferase_3"/>
</dbReference>
<dbReference type="EMBL" id="QFNY01000329">
    <property type="protein sequence ID" value="PZO98059.1"/>
    <property type="molecule type" value="Genomic_DNA"/>
</dbReference>
<evidence type="ECO:0000313" key="12">
    <source>
        <dbReference type="Proteomes" id="UP000249451"/>
    </source>
</evidence>
<evidence type="ECO:0000256" key="9">
    <source>
        <dbReference type="SAM" id="Phobius"/>
    </source>
</evidence>
<reference evidence="11 12" key="1">
    <citation type="submission" date="2017-11" db="EMBL/GenBank/DDBJ databases">
        <title>Infants hospitalized years apart are colonized by the same room-sourced microbial strains.</title>
        <authorList>
            <person name="Brooks B."/>
            <person name="Olm M.R."/>
            <person name="Firek B.A."/>
            <person name="Baker R."/>
            <person name="Thomas B.C."/>
            <person name="Morowitz M.J."/>
            <person name="Banfield J.F."/>
        </authorList>
    </citation>
    <scope>NUCLEOTIDE SEQUENCE [LARGE SCALE GENOMIC DNA]</scope>
    <source>
        <strain evidence="11">S2_012_000_R3_87</strain>
    </source>
</reference>
<evidence type="ECO:0000256" key="4">
    <source>
        <dbReference type="ARBA" id="ARBA00022692"/>
    </source>
</evidence>
<feature type="region of interest" description="Disordered" evidence="8">
    <location>
        <begin position="401"/>
        <end position="458"/>
    </location>
</feature>
<keyword evidence="3 11" id="KW-0808">Transferase</keyword>
<keyword evidence="6 9" id="KW-0472">Membrane</keyword>
<dbReference type="InterPro" id="IPR036514">
    <property type="entry name" value="SGNH_hydro_sf"/>
</dbReference>
<dbReference type="SUPFAM" id="SSF52266">
    <property type="entry name" value="SGNH hydrolase"/>
    <property type="match status" value="1"/>
</dbReference>
<comment type="caution">
    <text evidence="11">The sequence shown here is derived from an EMBL/GenBank/DDBJ whole genome shotgun (WGS) entry which is preliminary data.</text>
</comment>
<proteinExistence type="predicted"/>
<gene>
    <name evidence="11" type="ORF">DI609_11640</name>
</gene>
<dbReference type="GO" id="GO:0005886">
    <property type="term" value="C:plasma membrane"/>
    <property type="evidence" value="ECO:0007669"/>
    <property type="project" value="UniProtKB-SubCell"/>
</dbReference>
<dbReference type="PANTHER" id="PTHR23028">
    <property type="entry name" value="ACETYLTRANSFERASE"/>
    <property type="match status" value="1"/>
</dbReference>
<dbReference type="InterPro" id="IPR002656">
    <property type="entry name" value="Acyl_transf_3_dom"/>
</dbReference>
<dbReference type="PANTHER" id="PTHR23028:SF53">
    <property type="entry name" value="ACYL_TRANSF_3 DOMAIN-CONTAINING PROTEIN"/>
    <property type="match status" value="1"/>
</dbReference>
<dbReference type="Pfam" id="PF01757">
    <property type="entry name" value="Acyl_transf_3"/>
    <property type="match status" value="1"/>
</dbReference>
<keyword evidence="7 11" id="KW-0012">Acyltransferase</keyword>
<evidence type="ECO:0000259" key="10">
    <source>
        <dbReference type="Pfam" id="PF01757"/>
    </source>
</evidence>
<evidence type="ECO:0000256" key="3">
    <source>
        <dbReference type="ARBA" id="ARBA00022679"/>
    </source>
</evidence>
<protein>
    <submittedName>
        <fullName evidence="11">Acyltransferase</fullName>
    </submittedName>
</protein>
<sequence length="667" mass="72553">MPRPVDSHTSYVPAIDGLRTVAVLGVLIYHLNPSWLPGGYLGVGMFFTLSGYLITANLMRSYRRGKGLGLPTFWLRRFRRLVPAVVLMLVAVLLLTVFFDLPKLGENASHSLSALFYVNNWHVILEGQSYFDRFAGHAPLDHMWSLSVEEQFYLFWPLILFVLLKLTRGKRAPLVISTLVLAAVSFGWMAFLFNTGADATRVYEGTDTRAGGILLGAALAIALTNAHGYRIPPRALTIPAALLGVLGIGALFWLLPDYSPNLYNWGLLALSAASVAVITAALDKRTLTSKFFGLTPLRWIGERSYGIYLWHLPAIVFIPQWENLPWAHPVLVTVVAIALAHISWTLVEDPIRRHGVVTPLKQWWAQRHTLPRMGLAVPATLLAAVVAMGIPAAWNTSLDQAEQPGAQQMGVKIGGDGPAPAPGKSAQASESDQTEGAAPSSSAETADSKDAAAQAGKTRCTTVIHVGDSTSIGMFDDGYLSDPQRNAQVTYKNVGAHEVVADVTGARSTVESLEGDPSIRDSVQRLLDQGYGEDACWIIGAGVNDAANRAVGGSGEEDWRVDQIMELLGDAPVLWPTAATNRDSGAYDNANMAPFNEALLAARDRYPNLVVYDWASDVHQEWFLPGDDVHYQTEGNEKRAEYFSKALTLAFPADGSTPKEQLVKVEN</sequence>
<dbReference type="Gene3D" id="3.40.50.1110">
    <property type="entry name" value="SGNH hydrolase"/>
    <property type="match status" value="1"/>
</dbReference>
<keyword evidence="2" id="KW-1003">Cell membrane</keyword>
<evidence type="ECO:0000256" key="2">
    <source>
        <dbReference type="ARBA" id="ARBA00022475"/>
    </source>
</evidence>
<evidence type="ECO:0000256" key="6">
    <source>
        <dbReference type="ARBA" id="ARBA00023136"/>
    </source>
</evidence>
<feature type="transmembrane region" description="Helical" evidence="9">
    <location>
        <begin position="375"/>
        <end position="394"/>
    </location>
</feature>
<feature type="transmembrane region" description="Helical" evidence="9">
    <location>
        <begin position="327"/>
        <end position="347"/>
    </location>
</feature>
<evidence type="ECO:0000256" key="8">
    <source>
        <dbReference type="SAM" id="MobiDB-lite"/>
    </source>
</evidence>
<feature type="transmembrane region" description="Helical" evidence="9">
    <location>
        <begin position="262"/>
        <end position="282"/>
    </location>
</feature>
<keyword evidence="4 9" id="KW-0812">Transmembrane</keyword>
<feature type="transmembrane region" description="Helical" evidence="9">
    <location>
        <begin position="213"/>
        <end position="229"/>
    </location>
</feature>
<dbReference type="Proteomes" id="UP000249451">
    <property type="component" value="Unassembled WGS sequence"/>
</dbReference>
<comment type="subcellular location">
    <subcellularLocation>
        <location evidence="1">Cell membrane</location>
        <topology evidence="1">Multi-pass membrane protein</topology>
    </subcellularLocation>
</comment>
<accession>A0A2W5B027</accession>
<keyword evidence="5 9" id="KW-1133">Transmembrane helix</keyword>
<feature type="transmembrane region" description="Helical" evidence="9">
    <location>
        <begin position="303"/>
        <end position="321"/>
    </location>
</feature>
<feature type="transmembrane region" description="Helical" evidence="9">
    <location>
        <begin position="151"/>
        <end position="167"/>
    </location>
</feature>
<dbReference type="GO" id="GO:0016747">
    <property type="term" value="F:acyltransferase activity, transferring groups other than amino-acyl groups"/>
    <property type="evidence" value="ECO:0007669"/>
    <property type="project" value="InterPro"/>
</dbReference>
<dbReference type="AlphaFoldDB" id="A0A2W5B027"/>
<organism evidence="11 12">
    <name type="scientific">Corynebacterium urealyticum</name>
    <dbReference type="NCBI Taxonomy" id="43771"/>
    <lineage>
        <taxon>Bacteria</taxon>
        <taxon>Bacillati</taxon>
        <taxon>Actinomycetota</taxon>
        <taxon>Actinomycetes</taxon>
        <taxon>Mycobacteriales</taxon>
        <taxon>Corynebacteriaceae</taxon>
        <taxon>Corynebacterium</taxon>
    </lineage>
</organism>
<evidence type="ECO:0000256" key="1">
    <source>
        <dbReference type="ARBA" id="ARBA00004651"/>
    </source>
</evidence>
<feature type="domain" description="Acyltransferase 3" evidence="10">
    <location>
        <begin position="13"/>
        <end position="340"/>
    </location>
</feature>
<feature type="transmembrane region" description="Helical" evidence="9">
    <location>
        <begin position="174"/>
        <end position="193"/>
    </location>
</feature>
<name>A0A2W5B027_9CORY</name>
<feature type="transmembrane region" description="Helical" evidence="9">
    <location>
        <begin position="236"/>
        <end position="256"/>
    </location>
</feature>
<evidence type="ECO:0000256" key="7">
    <source>
        <dbReference type="ARBA" id="ARBA00023315"/>
    </source>
</evidence>
<feature type="transmembrane region" description="Helical" evidence="9">
    <location>
        <begin position="80"/>
        <end position="99"/>
    </location>
</feature>
<dbReference type="GO" id="GO:0009103">
    <property type="term" value="P:lipopolysaccharide biosynthetic process"/>
    <property type="evidence" value="ECO:0007669"/>
    <property type="project" value="TreeGrafter"/>
</dbReference>
<evidence type="ECO:0000313" key="11">
    <source>
        <dbReference type="EMBL" id="PZO98059.1"/>
    </source>
</evidence>
<feature type="transmembrane region" description="Helical" evidence="9">
    <location>
        <begin position="38"/>
        <end position="59"/>
    </location>
</feature>
<evidence type="ECO:0000256" key="5">
    <source>
        <dbReference type="ARBA" id="ARBA00022989"/>
    </source>
</evidence>